<dbReference type="SMART" id="SM00345">
    <property type="entry name" value="HTH_GNTR"/>
    <property type="match status" value="1"/>
</dbReference>
<evidence type="ECO:0000256" key="4">
    <source>
        <dbReference type="ARBA" id="ARBA00023125"/>
    </source>
</evidence>
<dbReference type="InterPro" id="IPR004839">
    <property type="entry name" value="Aminotransferase_I/II_large"/>
</dbReference>
<dbReference type="PRINTS" id="PR00035">
    <property type="entry name" value="HTHGNTR"/>
</dbReference>
<dbReference type="GO" id="GO:0030170">
    <property type="term" value="F:pyridoxal phosphate binding"/>
    <property type="evidence" value="ECO:0007669"/>
    <property type="project" value="InterPro"/>
</dbReference>
<evidence type="ECO:0000313" key="8">
    <source>
        <dbReference type="Proteomes" id="UP000295444"/>
    </source>
</evidence>
<evidence type="ECO:0000256" key="2">
    <source>
        <dbReference type="ARBA" id="ARBA00022898"/>
    </source>
</evidence>
<evidence type="ECO:0000256" key="1">
    <source>
        <dbReference type="ARBA" id="ARBA00005384"/>
    </source>
</evidence>
<dbReference type="InterPro" id="IPR000524">
    <property type="entry name" value="Tscrpt_reg_HTH_GntR"/>
</dbReference>
<dbReference type="EMBL" id="SNXZ01000001">
    <property type="protein sequence ID" value="TDQ05536.1"/>
    <property type="molecule type" value="Genomic_DNA"/>
</dbReference>
<evidence type="ECO:0000256" key="5">
    <source>
        <dbReference type="ARBA" id="ARBA00023163"/>
    </source>
</evidence>
<dbReference type="InterPro" id="IPR036390">
    <property type="entry name" value="WH_DNA-bd_sf"/>
</dbReference>
<dbReference type="PANTHER" id="PTHR46577:SF1">
    <property type="entry name" value="HTH-TYPE TRANSCRIPTIONAL REGULATORY PROTEIN GABR"/>
    <property type="match status" value="1"/>
</dbReference>
<protein>
    <submittedName>
        <fullName evidence="7">GntR family transcriptional regulator</fullName>
    </submittedName>
</protein>
<accession>A0A4R6SM10</accession>
<comment type="similarity">
    <text evidence="1">In the C-terminal section; belongs to the class-I pyridoxal-phosphate-dependent aminotransferase family.</text>
</comment>
<dbReference type="InterPro" id="IPR051446">
    <property type="entry name" value="HTH_trans_reg/aminotransferase"/>
</dbReference>
<comment type="caution">
    <text evidence="7">The sequence shown here is derived from an EMBL/GenBank/DDBJ whole genome shotgun (WGS) entry which is preliminary data.</text>
</comment>
<dbReference type="InterPro" id="IPR015424">
    <property type="entry name" value="PyrdxlP-dep_Trfase"/>
</dbReference>
<proteinExistence type="inferred from homology"/>
<dbReference type="GO" id="GO:0003700">
    <property type="term" value="F:DNA-binding transcription factor activity"/>
    <property type="evidence" value="ECO:0007669"/>
    <property type="project" value="InterPro"/>
</dbReference>
<evidence type="ECO:0000259" key="6">
    <source>
        <dbReference type="PROSITE" id="PS50949"/>
    </source>
</evidence>
<keyword evidence="4" id="KW-0238">DNA-binding</keyword>
<sequence>MWPRERLSARRLATLLGDWRGPGARSGAADLAAGVRLLVLDGRLPAGTGLPAERELAEALGASRTMVGAALRRLRADGLVASRQGSGSWITIPGAAIPVDPPPGADLIDLARAAPGAIAGTGAALERVRAPMADMIRGHGYSEQGLPVLREQIAERYAARGLPTDPDQIVVTSGAHHAFVLVLRMLAGPGDRVLVEQPTYPNALDAIRATGAIPMPVPLTDEGWQLDDFEAALRQTAPRLAYLIVDFHNPTGLRMPAETRPRLATALRRSRTTAVIDETLIEVDLDSGEPAPPSVAAFAGDRAITLGSASKSHWGGLRLGWIRASHDQVHQLLAARNGLDLGSSVLDQLLLTDLLRTSDAALAARRVELARGRDVLAAAVTEHLPGWTFRLPRGGLSLWCRLPAPASTRLAVAARNFGVRVAPGPRFGVHGLERWMRLPYPLPPDDLREAVRRLAAAAQTVWSGSAEVGESAETVPVA</sequence>
<dbReference type="PROSITE" id="PS50949">
    <property type="entry name" value="HTH_GNTR"/>
    <property type="match status" value="1"/>
</dbReference>
<dbReference type="CDD" id="cd07377">
    <property type="entry name" value="WHTH_GntR"/>
    <property type="match status" value="1"/>
</dbReference>
<dbReference type="Pfam" id="PF00155">
    <property type="entry name" value="Aminotran_1_2"/>
    <property type="match status" value="1"/>
</dbReference>
<feature type="domain" description="HTH gntR-type" evidence="6">
    <location>
        <begin position="25"/>
        <end position="93"/>
    </location>
</feature>
<keyword evidence="5" id="KW-0804">Transcription</keyword>
<dbReference type="Pfam" id="PF00392">
    <property type="entry name" value="GntR"/>
    <property type="match status" value="1"/>
</dbReference>
<dbReference type="InterPro" id="IPR015421">
    <property type="entry name" value="PyrdxlP-dep_Trfase_major"/>
</dbReference>
<dbReference type="GO" id="GO:0003677">
    <property type="term" value="F:DNA binding"/>
    <property type="evidence" value="ECO:0007669"/>
    <property type="project" value="UniProtKB-KW"/>
</dbReference>
<dbReference type="PANTHER" id="PTHR46577">
    <property type="entry name" value="HTH-TYPE TRANSCRIPTIONAL REGULATORY PROTEIN GABR"/>
    <property type="match status" value="1"/>
</dbReference>
<dbReference type="SUPFAM" id="SSF53383">
    <property type="entry name" value="PLP-dependent transferases"/>
    <property type="match status" value="1"/>
</dbReference>
<dbReference type="CDD" id="cd00609">
    <property type="entry name" value="AAT_like"/>
    <property type="match status" value="1"/>
</dbReference>
<dbReference type="Gene3D" id="3.40.640.10">
    <property type="entry name" value="Type I PLP-dependent aspartate aminotransferase-like (Major domain)"/>
    <property type="match status" value="1"/>
</dbReference>
<dbReference type="Proteomes" id="UP000295444">
    <property type="component" value="Unassembled WGS sequence"/>
</dbReference>
<keyword evidence="8" id="KW-1185">Reference proteome</keyword>
<dbReference type="SUPFAM" id="SSF46785">
    <property type="entry name" value="Winged helix' DNA-binding domain"/>
    <property type="match status" value="1"/>
</dbReference>
<evidence type="ECO:0000256" key="3">
    <source>
        <dbReference type="ARBA" id="ARBA00023015"/>
    </source>
</evidence>
<dbReference type="RefSeq" id="WP_166659051.1">
    <property type="nucleotide sequence ID" value="NZ_SNXZ01000001.1"/>
</dbReference>
<name>A0A4R6SM10_LABRH</name>
<keyword evidence="3" id="KW-0805">Transcription regulation</keyword>
<keyword evidence="2" id="KW-0663">Pyridoxal phosphate</keyword>
<gene>
    <name evidence="7" type="ORF">EV186_1011510</name>
</gene>
<organism evidence="7 8">
    <name type="scientific">Labedaea rhizosphaerae</name>
    <dbReference type="NCBI Taxonomy" id="598644"/>
    <lineage>
        <taxon>Bacteria</taxon>
        <taxon>Bacillati</taxon>
        <taxon>Actinomycetota</taxon>
        <taxon>Actinomycetes</taxon>
        <taxon>Pseudonocardiales</taxon>
        <taxon>Pseudonocardiaceae</taxon>
        <taxon>Labedaea</taxon>
    </lineage>
</organism>
<dbReference type="AlphaFoldDB" id="A0A4R6SM10"/>
<reference evidence="7 8" key="1">
    <citation type="submission" date="2019-03" db="EMBL/GenBank/DDBJ databases">
        <title>Genomic Encyclopedia of Type Strains, Phase IV (KMG-IV): sequencing the most valuable type-strain genomes for metagenomic binning, comparative biology and taxonomic classification.</title>
        <authorList>
            <person name="Goeker M."/>
        </authorList>
    </citation>
    <scope>NUCLEOTIDE SEQUENCE [LARGE SCALE GENOMIC DNA]</scope>
    <source>
        <strain evidence="7 8">DSM 45361</strain>
    </source>
</reference>
<dbReference type="InterPro" id="IPR036388">
    <property type="entry name" value="WH-like_DNA-bd_sf"/>
</dbReference>
<evidence type="ECO:0000313" key="7">
    <source>
        <dbReference type="EMBL" id="TDQ05536.1"/>
    </source>
</evidence>
<dbReference type="Gene3D" id="1.10.10.10">
    <property type="entry name" value="Winged helix-like DNA-binding domain superfamily/Winged helix DNA-binding domain"/>
    <property type="match status" value="1"/>
</dbReference>